<organism evidence="3 5">
    <name type="scientific">Bursaphelenchus xylophilus</name>
    <name type="common">Pinewood nematode worm</name>
    <name type="synonym">Aphelenchoides xylophilus</name>
    <dbReference type="NCBI Taxonomy" id="6326"/>
    <lineage>
        <taxon>Eukaryota</taxon>
        <taxon>Metazoa</taxon>
        <taxon>Ecdysozoa</taxon>
        <taxon>Nematoda</taxon>
        <taxon>Chromadorea</taxon>
        <taxon>Rhabditida</taxon>
        <taxon>Tylenchina</taxon>
        <taxon>Tylenchomorpha</taxon>
        <taxon>Aphelenchoidea</taxon>
        <taxon>Aphelenchoididae</taxon>
        <taxon>Bursaphelenchus</taxon>
    </lineage>
</organism>
<sequence>MGAEPVTRSTPRYRCVLRSRSGRGSTIRLANPKRNPPPLYPSTTNPSTIPEVLTIIRKCLYSVGTSTESSSNLPVELQYCSVPNSSLRHPRHPPAKSTSSRKSSGVEQTFSEPTPATRSLDFMEKPVERKWGMLALDPNLHKFAHSL</sequence>
<reference evidence="2" key="2">
    <citation type="submission" date="2020-09" db="EMBL/GenBank/DDBJ databases">
        <authorList>
            <person name="Kikuchi T."/>
        </authorList>
    </citation>
    <scope>NUCLEOTIDE SEQUENCE</scope>
    <source>
        <strain evidence="2">Ka4C1</strain>
    </source>
</reference>
<evidence type="ECO:0000313" key="4">
    <source>
        <dbReference type="Proteomes" id="UP000659654"/>
    </source>
</evidence>
<name>A0A1I7RJX0_BURXY</name>
<gene>
    <name evidence="2" type="ORF">BXYJ_LOCUS13846</name>
</gene>
<proteinExistence type="predicted"/>
<evidence type="ECO:0000313" key="2">
    <source>
        <dbReference type="EMBL" id="CAD5233755.1"/>
    </source>
</evidence>
<dbReference type="Proteomes" id="UP000659654">
    <property type="component" value="Unassembled WGS sequence"/>
</dbReference>
<dbReference type="Proteomes" id="UP000582659">
    <property type="component" value="Unassembled WGS sequence"/>
</dbReference>
<feature type="compositionally biased region" description="Polar residues" evidence="1">
    <location>
        <begin position="96"/>
        <end position="116"/>
    </location>
</feature>
<feature type="region of interest" description="Disordered" evidence="1">
    <location>
        <begin position="83"/>
        <end position="116"/>
    </location>
</feature>
<evidence type="ECO:0000256" key="1">
    <source>
        <dbReference type="SAM" id="MobiDB-lite"/>
    </source>
</evidence>
<accession>A0A1I7RJX0</accession>
<dbReference type="Proteomes" id="UP000095284">
    <property type="component" value="Unplaced"/>
</dbReference>
<dbReference type="EMBL" id="CAJFDI010000006">
    <property type="protein sequence ID" value="CAD5233755.1"/>
    <property type="molecule type" value="Genomic_DNA"/>
</dbReference>
<dbReference type="EMBL" id="CAJFCV020000006">
    <property type="protein sequence ID" value="CAG9129125.1"/>
    <property type="molecule type" value="Genomic_DNA"/>
</dbReference>
<evidence type="ECO:0000313" key="3">
    <source>
        <dbReference type="Proteomes" id="UP000095284"/>
    </source>
</evidence>
<dbReference type="AlphaFoldDB" id="A0A1I7RJX0"/>
<feature type="region of interest" description="Disordered" evidence="1">
    <location>
        <begin position="19"/>
        <end position="47"/>
    </location>
</feature>
<dbReference type="WBParaSite" id="BXY_0100200.1">
    <property type="protein sequence ID" value="BXY_0100200.1"/>
    <property type="gene ID" value="BXY_0100200"/>
</dbReference>
<evidence type="ECO:0000313" key="5">
    <source>
        <dbReference type="WBParaSite" id="BXY_0100200.1"/>
    </source>
</evidence>
<keyword evidence="4" id="KW-1185">Reference proteome</keyword>
<reference evidence="5" key="1">
    <citation type="submission" date="2016-11" db="UniProtKB">
        <authorList>
            <consortium name="WormBaseParasite"/>
        </authorList>
    </citation>
    <scope>IDENTIFICATION</scope>
</reference>
<protein>
    <submittedName>
        <fullName evidence="2">(pine wood nematode) hypothetical protein</fullName>
    </submittedName>
</protein>